<evidence type="ECO:0000313" key="2">
    <source>
        <dbReference type="EMBL" id="NJC33668.1"/>
    </source>
</evidence>
<keyword evidence="3" id="KW-1185">Reference proteome</keyword>
<evidence type="ECO:0000259" key="1">
    <source>
        <dbReference type="PROSITE" id="PS50851"/>
    </source>
</evidence>
<dbReference type="Proteomes" id="UP000734218">
    <property type="component" value="Unassembled WGS sequence"/>
</dbReference>
<dbReference type="InterPro" id="IPR002545">
    <property type="entry name" value="CheW-lke_dom"/>
</dbReference>
<dbReference type="Gene3D" id="2.30.30.40">
    <property type="entry name" value="SH3 Domains"/>
    <property type="match status" value="1"/>
</dbReference>
<evidence type="ECO:0000313" key="3">
    <source>
        <dbReference type="Proteomes" id="UP000734218"/>
    </source>
</evidence>
<dbReference type="PROSITE" id="PS50851">
    <property type="entry name" value="CHEW"/>
    <property type="match status" value="1"/>
</dbReference>
<comment type="caution">
    <text evidence="2">The sequence shown here is derived from an EMBL/GenBank/DDBJ whole genome shotgun (WGS) entry which is preliminary data.</text>
</comment>
<dbReference type="RefSeq" id="WP_245196448.1">
    <property type="nucleotide sequence ID" value="NZ_JAATJE010000001.1"/>
</dbReference>
<protein>
    <submittedName>
        <fullName evidence="2">Purine-binding chemotaxis protein CheW</fullName>
    </submittedName>
</protein>
<dbReference type="SMART" id="SM00260">
    <property type="entry name" value="CheW"/>
    <property type="match status" value="1"/>
</dbReference>
<dbReference type="Gene3D" id="2.40.50.180">
    <property type="entry name" value="CheA-289, Domain 4"/>
    <property type="match status" value="1"/>
</dbReference>
<dbReference type="Pfam" id="PF01584">
    <property type="entry name" value="CheW"/>
    <property type="match status" value="1"/>
</dbReference>
<feature type="domain" description="CheW-like" evidence="1">
    <location>
        <begin position="3"/>
        <end position="141"/>
    </location>
</feature>
<dbReference type="InterPro" id="IPR036061">
    <property type="entry name" value="CheW-like_dom_sf"/>
</dbReference>
<gene>
    <name evidence="2" type="ORF">GGR88_001142</name>
</gene>
<organism evidence="2 3">
    <name type="scientific">Sphingomonas jejuensis</name>
    <dbReference type="NCBI Taxonomy" id="904715"/>
    <lineage>
        <taxon>Bacteria</taxon>
        <taxon>Pseudomonadati</taxon>
        <taxon>Pseudomonadota</taxon>
        <taxon>Alphaproteobacteria</taxon>
        <taxon>Sphingomonadales</taxon>
        <taxon>Sphingomonadaceae</taxon>
        <taxon>Sphingomonas</taxon>
    </lineage>
</organism>
<dbReference type="SUPFAM" id="SSF50341">
    <property type="entry name" value="CheW-like"/>
    <property type="match status" value="1"/>
</dbReference>
<name>A0ABX0XKH8_9SPHN</name>
<dbReference type="InterPro" id="IPR039315">
    <property type="entry name" value="CheW"/>
</dbReference>
<accession>A0ABX0XKH8</accession>
<reference evidence="2 3" key="1">
    <citation type="submission" date="2020-03" db="EMBL/GenBank/DDBJ databases">
        <title>Genomic Encyclopedia of Type Strains, Phase IV (KMG-IV): sequencing the most valuable type-strain genomes for metagenomic binning, comparative biology and taxonomic classification.</title>
        <authorList>
            <person name="Goeker M."/>
        </authorList>
    </citation>
    <scope>NUCLEOTIDE SEQUENCE [LARGE SCALE GENOMIC DNA]</scope>
    <source>
        <strain evidence="2 3">DSM 27651</strain>
    </source>
</reference>
<dbReference type="EMBL" id="JAATJE010000001">
    <property type="protein sequence ID" value="NJC33668.1"/>
    <property type="molecule type" value="Genomic_DNA"/>
</dbReference>
<dbReference type="PANTHER" id="PTHR22617">
    <property type="entry name" value="CHEMOTAXIS SENSOR HISTIDINE KINASE-RELATED"/>
    <property type="match status" value="1"/>
</dbReference>
<dbReference type="PANTHER" id="PTHR22617:SF23">
    <property type="entry name" value="CHEMOTAXIS PROTEIN CHEW"/>
    <property type="match status" value="1"/>
</dbReference>
<proteinExistence type="predicted"/>
<sequence>MMDRLYLIATIAGQPVAIRASAIDSVVDIGEVTPVPRAPAHVAGLAALRSRVLTIICCDRALGLPAPARRSTRGVVVAIDGHHYGLLVSAIDDACVIEDDVRPVRTRLDAGWDKVAVGMIDFGEETLLLIDPSRLIAGPDALAA</sequence>